<dbReference type="InterPro" id="IPR036565">
    <property type="entry name" value="Mur-like_cat_sf"/>
</dbReference>
<evidence type="ECO:0000313" key="9">
    <source>
        <dbReference type="EMBL" id="KAF3031437.1"/>
    </source>
</evidence>
<keyword evidence="7" id="KW-0175">Coiled coil</keyword>
<keyword evidence="5" id="KW-0067">ATP-binding</keyword>
<feature type="compositionally biased region" description="Basic and acidic residues" evidence="8">
    <location>
        <begin position="581"/>
        <end position="617"/>
    </location>
</feature>
<dbReference type="AlphaFoldDB" id="A0A9P4WG27"/>
<accession>A0A9P4WG27</accession>
<proteinExistence type="inferred from homology"/>
<evidence type="ECO:0000256" key="4">
    <source>
        <dbReference type="ARBA" id="ARBA00022741"/>
    </source>
</evidence>
<evidence type="ECO:0000256" key="5">
    <source>
        <dbReference type="ARBA" id="ARBA00022840"/>
    </source>
</evidence>
<evidence type="ECO:0000256" key="8">
    <source>
        <dbReference type="SAM" id="MobiDB-lite"/>
    </source>
</evidence>
<keyword evidence="2" id="KW-0436">Ligase</keyword>
<comment type="caution">
    <text evidence="9">The sequence shown here is derived from an EMBL/GenBank/DDBJ whole genome shotgun (WGS) entry which is preliminary data.</text>
</comment>
<dbReference type="Gene3D" id="3.90.190.20">
    <property type="entry name" value="Mur ligase, C-terminal domain"/>
    <property type="match status" value="1"/>
</dbReference>
<dbReference type="SUPFAM" id="SSF53244">
    <property type="entry name" value="MurD-like peptide ligases, peptide-binding domain"/>
    <property type="match status" value="1"/>
</dbReference>
<dbReference type="OrthoDB" id="5212574at2759"/>
<dbReference type="GO" id="GO:0004326">
    <property type="term" value="F:tetrahydrofolylpolyglutamate synthase activity"/>
    <property type="evidence" value="ECO:0007669"/>
    <property type="project" value="InterPro"/>
</dbReference>
<reference evidence="9" key="1">
    <citation type="submission" date="2019-04" db="EMBL/GenBank/DDBJ databases">
        <title>Sequencing of skin fungus with MAO and IRED activity.</title>
        <authorList>
            <person name="Marsaioli A.J."/>
            <person name="Bonatto J.M.C."/>
            <person name="Reis Junior O."/>
        </authorList>
    </citation>
    <scope>NUCLEOTIDE SEQUENCE</scope>
    <source>
        <strain evidence="9">28M1</strain>
    </source>
</reference>
<dbReference type="GO" id="GO:0005829">
    <property type="term" value="C:cytosol"/>
    <property type="evidence" value="ECO:0007669"/>
    <property type="project" value="TreeGrafter"/>
</dbReference>
<dbReference type="Gene3D" id="3.40.1190.10">
    <property type="entry name" value="Mur-like, catalytic domain"/>
    <property type="match status" value="1"/>
</dbReference>
<dbReference type="SUPFAM" id="SSF53623">
    <property type="entry name" value="MurD-like peptide ligases, catalytic domain"/>
    <property type="match status" value="1"/>
</dbReference>
<keyword evidence="4" id="KW-0547">Nucleotide-binding</keyword>
<dbReference type="Proteomes" id="UP000758155">
    <property type="component" value="Unassembled WGS sequence"/>
</dbReference>
<comment type="similarity">
    <text evidence="1">Belongs to the folylpolyglutamate synthase family.</text>
</comment>
<dbReference type="GO" id="GO:0008841">
    <property type="term" value="F:dihydrofolate synthase activity"/>
    <property type="evidence" value="ECO:0007669"/>
    <property type="project" value="TreeGrafter"/>
</dbReference>
<dbReference type="EMBL" id="SWKV01000145">
    <property type="protein sequence ID" value="KAF3031437.1"/>
    <property type="molecule type" value="Genomic_DNA"/>
</dbReference>
<keyword evidence="10" id="KW-1185">Reference proteome</keyword>
<keyword evidence="6" id="KW-0460">Magnesium</keyword>
<protein>
    <submittedName>
        <fullName evidence="9">Folylpolyglutamate synthase</fullName>
    </submittedName>
</protein>
<evidence type="ECO:0000256" key="3">
    <source>
        <dbReference type="ARBA" id="ARBA00022723"/>
    </source>
</evidence>
<dbReference type="InterPro" id="IPR036615">
    <property type="entry name" value="Mur_ligase_C_dom_sf"/>
</dbReference>
<dbReference type="GO" id="GO:0046872">
    <property type="term" value="F:metal ion binding"/>
    <property type="evidence" value="ECO:0007669"/>
    <property type="project" value="UniProtKB-KW"/>
</dbReference>
<dbReference type="GO" id="GO:0005739">
    <property type="term" value="C:mitochondrion"/>
    <property type="evidence" value="ECO:0007669"/>
    <property type="project" value="TreeGrafter"/>
</dbReference>
<evidence type="ECO:0000313" key="10">
    <source>
        <dbReference type="Proteomes" id="UP000758155"/>
    </source>
</evidence>
<feature type="coiled-coil region" evidence="7">
    <location>
        <begin position="485"/>
        <end position="519"/>
    </location>
</feature>
<feature type="region of interest" description="Disordered" evidence="8">
    <location>
        <begin position="577"/>
        <end position="642"/>
    </location>
</feature>
<name>A0A9P4WG27_9PLEO</name>
<dbReference type="GO" id="GO:0005524">
    <property type="term" value="F:ATP binding"/>
    <property type="evidence" value="ECO:0007669"/>
    <property type="project" value="UniProtKB-KW"/>
</dbReference>
<dbReference type="InterPro" id="IPR018109">
    <property type="entry name" value="Folylpolyglutamate_synth_CS"/>
</dbReference>
<gene>
    <name evidence="9" type="primary">FOL3</name>
    <name evidence="9" type="ORF">E8E12_001066</name>
</gene>
<organism evidence="9 10">
    <name type="scientific">Didymella heteroderae</name>
    <dbReference type="NCBI Taxonomy" id="1769908"/>
    <lineage>
        <taxon>Eukaryota</taxon>
        <taxon>Fungi</taxon>
        <taxon>Dikarya</taxon>
        <taxon>Ascomycota</taxon>
        <taxon>Pezizomycotina</taxon>
        <taxon>Dothideomycetes</taxon>
        <taxon>Pleosporomycetidae</taxon>
        <taxon>Pleosporales</taxon>
        <taxon>Pleosporineae</taxon>
        <taxon>Didymellaceae</taxon>
        <taxon>Didymella</taxon>
    </lineage>
</organism>
<dbReference type="PANTHER" id="PTHR11136">
    <property type="entry name" value="FOLYLPOLYGLUTAMATE SYNTHASE-RELATED"/>
    <property type="match status" value="1"/>
</dbReference>
<evidence type="ECO:0000256" key="6">
    <source>
        <dbReference type="ARBA" id="ARBA00022842"/>
    </source>
</evidence>
<keyword evidence="3" id="KW-0479">Metal-binding</keyword>
<dbReference type="NCBIfam" id="TIGR01499">
    <property type="entry name" value="folC"/>
    <property type="match status" value="1"/>
</dbReference>
<dbReference type="InterPro" id="IPR001645">
    <property type="entry name" value="Folylpolyglutamate_synth"/>
</dbReference>
<evidence type="ECO:0000256" key="7">
    <source>
        <dbReference type="SAM" id="Coils"/>
    </source>
</evidence>
<dbReference type="PANTHER" id="PTHR11136:SF0">
    <property type="entry name" value="DIHYDROFOLATE SYNTHETASE-RELATED"/>
    <property type="match status" value="1"/>
</dbReference>
<sequence>MAKIQPGLERIAALLKDATYPWKSIHVAGTNGKGSICHYASSMLVGRSVKVGKFTSPHLVDRWDCIQINGEPIAEGKFRVVERHYNQLNKKLNIGASPFEILTAIAFTCFHDAKVDVGVVEVGMGGKLDSTNILNNQVISVISKIARDHEGFLGNTLSEIADHKAGILRPDVPYIVNSTNEANVQSVIDDYARSIGAGPRLLETSWELQQRLYDSQKWQRATTKLLPFQQENLKLAVVAVMQTLETIDKSTKPTELAKTLLLNASHRHSGRQEMLAATPVFKEATQRENQILVDGAHNPDAAKTLADFVHDNLRFGQSPRAERPDAGWPVTWVLAMTEGKDAREYLATILKPGDKVVTTTFGPVDGMPWVKPMDPKKLLEIAKSVEPTITGVHVPILGALRALCTAKYISDRIAQWAPIALTGSLYLVGDLHREMRTRRSKTWWTDPAAQADREAFLKIRAEERERVGAVLDSRGAGASTPGVRTDSAAEEQRKLQAELDALSREVQRLEIEENRLLKDQSTALGLTDDEQALSAAERLALEDQRSAELRATPEQLVASLTRAEKAKEALARQQASLEAAAKAREEKKEERLAAKRRLDERRERRAEKRRLEKEKRAHQVLPIKAGEAGVAKVAECKNSKRS</sequence>
<evidence type="ECO:0000256" key="2">
    <source>
        <dbReference type="ARBA" id="ARBA00022598"/>
    </source>
</evidence>
<evidence type="ECO:0000256" key="1">
    <source>
        <dbReference type="ARBA" id="ARBA00008276"/>
    </source>
</evidence>
<dbReference type="PROSITE" id="PS01012">
    <property type="entry name" value="FOLYLPOLYGLU_SYNT_2"/>
    <property type="match status" value="1"/>
</dbReference>